<name>A0A9D2KEU7_9FIRM</name>
<proteinExistence type="predicted"/>
<feature type="transmembrane region" description="Helical" evidence="1">
    <location>
        <begin position="7"/>
        <end position="25"/>
    </location>
</feature>
<organism evidence="2 3">
    <name type="scientific">Candidatus Gallimonas gallistercoris</name>
    <dbReference type="NCBI Taxonomy" id="2838602"/>
    <lineage>
        <taxon>Bacteria</taxon>
        <taxon>Bacillati</taxon>
        <taxon>Bacillota</taxon>
        <taxon>Clostridia</taxon>
        <taxon>Candidatus Gallimonas</taxon>
    </lineage>
</organism>
<accession>A0A9D2KEU7</accession>
<sequence>MYKNFGIKLILIGIAMLLILDRLYHFSGFDVISEVVIPIFQVLAPIVLGAGLLYPDKLIERQLDERKKNKSKDNFEQKQDQ</sequence>
<dbReference type="Proteomes" id="UP000824221">
    <property type="component" value="Unassembled WGS sequence"/>
</dbReference>
<feature type="transmembrane region" description="Helical" evidence="1">
    <location>
        <begin position="31"/>
        <end position="54"/>
    </location>
</feature>
<reference evidence="2" key="2">
    <citation type="submission" date="2021-04" db="EMBL/GenBank/DDBJ databases">
        <authorList>
            <person name="Gilroy R."/>
        </authorList>
    </citation>
    <scope>NUCLEOTIDE SEQUENCE</scope>
    <source>
        <strain evidence="2">CHK156-179</strain>
    </source>
</reference>
<keyword evidence="1" id="KW-1133">Transmembrane helix</keyword>
<protein>
    <submittedName>
        <fullName evidence="2">Uncharacterized protein</fullName>
    </submittedName>
</protein>
<keyword evidence="1" id="KW-0812">Transmembrane</keyword>
<reference evidence="2" key="1">
    <citation type="journal article" date="2021" name="PeerJ">
        <title>Extensive microbial diversity within the chicken gut microbiome revealed by metagenomics and culture.</title>
        <authorList>
            <person name="Gilroy R."/>
            <person name="Ravi A."/>
            <person name="Getino M."/>
            <person name="Pursley I."/>
            <person name="Horton D.L."/>
            <person name="Alikhan N.F."/>
            <person name="Baker D."/>
            <person name="Gharbi K."/>
            <person name="Hall N."/>
            <person name="Watson M."/>
            <person name="Adriaenssens E.M."/>
            <person name="Foster-Nyarko E."/>
            <person name="Jarju S."/>
            <person name="Secka A."/>
            <person name="Antonio M."/>
            <person name="Oren A."/>
            <person name="Chaudhuri R.R."/>
            <person name="La Ragione R."/>
            <person name="Hildebrand F."/>
            <person name="Pallen M.J."/>
        </authorList>
    </citation>
    <scope>NUCLEOTIDE SEQUENCE</scope>
    <source>
        <strain evidence="2">CHK156-179</strain>
    </source>
</reference>
<dbReference type="AlphaFoldDB" id="A0A9D2KEU7"/>
<comment type="caution">
    <text evidence="2">The sequence shown here is derived from an EMBL/GenBank/DDBJ whole genome shotgun (WGS) entry which is preliminary data.</text>
</comment>
<keyword evidence="1" id="KW-0472">Membrane</keyword>
<evidence type="ECO:0000313" key="2">
    <source>
        <dbReference type="EMBL" id="HJA02954.1"/>
    </source>
</evidence>
<dbReference type="EMBL" id="DXAJ01000094">
    <property type="protein sequence ID" value="HJA02954.1"/>
    <property type="molecule type" value="Genomic_DNA"/>
</dbReference>
<evidence type="ECO:0000256" key="1">
    <source>
        <dbReference type="SAM" id="Phobius"/>
    </source>
</evidence>
<gene>
    <name evidence="2" type="ORF">H9797_06245</name>
</gene>
<evidence type="ECO:0000313" key="3">
    <source>
        <dbReference type="Proteomes" id="UP000824221"/>
    </source>
</evidence>